<name>A0A4Y2EE31_ARAVE</name>
<evidence type="ECO:0000313" key="2">
    <source>
        <dbReference type="Proteomes" id="UP000499080"/>
    </source>
</evidence>
<accession>A0A4Y2EE31</accession>
<dbReference type="EMBL" id="BGPR01000558">
    <property type="protein sequence ID" value="GBM26328.1"/>
    <property type="molecule type" value="Genomic_DNA"/>
</dbReference>
<proteinExistence type="predicted"/>
<evidence type="ECO:0000313" key="1">
    <source>
        <dbReference type="EMBL" id="GBM26328.1"/>
    </source>
</evidence>
<dbReference type="AlphaFoldDB" id="A0A4Y2EE31"/>
<gene>
    <name evidence="1" type="ORF">AVEN_239335_1</name>
</gene>
<organism evidence="1 2">
    <name type="scientific">Araneus ventricosus</name>
    <name type="common">Orbweaver spider</name>
    <name type="synonym">Epeira ventricosa</name>
    <dbReference type="NCBI Taxonomy" id="182803"/>
    <lineage>
        <taxon>Eukaryota</taxon>
        <taxon>Metazoa</taxon>
        <taxon>Ecdysozoa</taxon>
        <taxon>Arthropoda</taxon>
        <taxon>Chelicerata</taxon>
        <taxon>Arachnida</taxon>
        <taxon>Araneae</taxon>
        <taxon>Araneomorphae</taxon>
        <taxon>Entelegynae</taxon>
        <taxon>Araneoidea</taxon>
        <taxon>Araneidae</taxon>
        <taxon>Araneus</taxon>
    </lineage>
</organism>
<comment type="caution">
    <text evidence="1">The sequence shown here is derived from an EMBL/GenBank/DDBJ whole genome shotgun (WGS) entry which is preliminary data.</text>
</comment>
<reference evidence="1 2" key="1">
    <citation type="journal article" date="2019" name="Sci. Rep.">
        <title>Orb-weaving spider Araneus ventricosus genome elucidates the spidroin gene catalogue.</title>
        <authorList>
            <person name="Kono N."/>
            <person name="Nakamura H."/>
            <person name="Ohtoshi R."/>
            <person name="Moran D.A.P."/>
            <person name="Shinohara A."/>
            <person name="Yoshida Y."/>
            <person name="Fujiwara M."/>
            <person name="Mori M."/>
            <person name="Tomita M."/>
            <person name="Arakawa K."/>
        </authorList>
    </citation>
    <scope>NUCLEOTIDE SEQUENCE [LARGE SCALE GENOMIC DNA]</scope>
</reference>
<keyword evidence="2" id="KW-1185">Reference proteome</keyword>
<dbReference type="Proteomes" id="UP000499080">
    <property type="component" value="Unassembled WGS sequence"/>
</dbReference>
<protein>
    <submittedName>
        <fullName evidence="1">Uncharacterized protein</fullName>
    </submittedName>
</protein>
<sequence>MCLALCRSEYKKAVSGCDSGMTMIPSVRNLCIVDFEKPNISSEQIVELQDKRLVCFQNCKQGCLDFVPQHFQPLRSALLGWVQFRIQTIPAFAIPSSPHVDERSDDGGTPFVLKPRMVVYLRELI</sequence>